<evidence type="ECO:0000313" key="2">
    <source>
        <dbReference type="Proteomes" id="UP000215633"/>
    </source>
</evidence>
<comment type="caution">
    <text evidence="1">The sequence shown here is derived from an EMBL/GenBank/DDBJ whole genome shotgun (WGS) entry which is preliminary data.</text>
</comment>
<accession>A0A261VZ13</accession>
<keyword evidence="2" id="KW-1185">Reference proteome</keyword>
<organism evidence="1 2">
    <name type="scientific">Bordetella genomosp. 2</name>
    <dbReference type="NCBI Taxonomy" id="1983456"/>
    <lineage>
        <taxon>Bacteria</taxon>
        <taxon>Pseudomonadati</taxon>
        <taxon>Pseudomonadota</taxon>
        <taxon>Betaproteobacteria</taxon>
        <taxon>Burkholderiales</taxon>
        <taxon>Alcaligenaceae</taxon>
        <taxon>Bordetella</taxon>
    </lineage>
</organism>
<protein>
    <submittedName>
        <fullName evidence="1">Uncharacterized protein</fullName>
    </submittedName>
</protein>
<dbReference type="AlphaFoldDB" id="A0A261VZ13"/>
<gene>
    <name evidence="1" type="ORF">CAL24_05260</name>
</gene>
<dbReference type="EMBL" id="NEVT01000003">
    <property type="protein sequence ID" value="OZI79344.1"/>
    <property type="molecule type" value="Genomic_DNA"/>
</dbReference>
<proteinExistence type="predicted"/>
<reference evidence="2" key="1">
    <citation type="submission" date="2017-05" db="EMBL/GenBank/DDBJ databases">
        <title>Complete and WGS of Bordetella genogroups.</title>
        <authorList>
            <person name="Spilker T."/>
            <person name="Lipuma J."/>
        </authorList>
    </citation>
    <scope>NUCLEOTIDE SEQUENCE [LARGE SCALE GENOMIC DNA]</scope>
    <source>
        <strain evidence="2">AU8256</strain>
    </source>
</reference>
<name>A0A261VZ13_9BORD</name>
<dbReference type="Proteomes" id="UP000215633">
    <property type="component" value="Unassembled WGS sequence"/>
</dbReference>
<sequence length="287" mass="30061">MTAAAVSAAGDQLAMRQDPAQCRIPMSSEEMSGLAESLVGSAVADPRVAGNQARNAVQNADPGLSKSELEALAATEAGDAAEAAGGDRALAEAKARDAMAQGVAPAMAAYAAAASAAATAVSGNPDSSPGIEIFGYLKALVQGLVTETYLAKETKTVQNATNWTIGATFVQTTTGTLRINCNKYLADAETDHVDIDHTMSHYKAGYEVEAPSPVFRTSTSVTAATQLNAVYWARTTSAAAYKRVMFILDIYAAALGTQNNFLQKNVTDKLVARCLLMLIQKNITFFH</sequence>
<evidence type="ECO:0000313" key="1">
    <source>
        <dbReference type="EMBL" id="OZI79344.1"/>
    </source>
</evidence>